<dbReference type="EMBL" id="JARO02002124">
    <property type="protein sequence ID" value="KPP73475.1"/>
    <property type="molecule type" value="Genomic_DNA"/>
</dbReference>
<evidence type="ECO:0000313" key="7">
    <source>
        <dbReference type="Proteomes" id="UP000034805"/>
    </source>
</evidence>
<dbReference type="GO" id="GO:0006094">
    <property type="term" value="P:gluconeogenesis"/>
    <property type="evidence" value="ECO:0007669"/>
    <property type="project" value="TreeGrafter"/>
</dbReference>
<evidence type="ECO:0000256" key="1">
    <source>
        <dbReference type="ARBA" id="ARBA00004141"/>
    </source>
</evidence>
<gene>
    <name evidence="6" type="ORF">Z043_107437</name>
</gene>
<feature type="transmembrane region" description="Helical" evidence="5">
    <location>
        <begin position="60"/>
        <end position="80"/>
    </location>
</feature>
<comment type="caution">
    <text evidence="6">The sequence shown here is derived from an EMBL/GenBank/DDBJ whole genome shotgun (WGS) entry which is preliminary data.</text>
</comment>
<feature type="transmembrane region" description="Helical" evidence="5">
    <location>
        <begin position="130"/>
        <end position="148"/>
    </location>
</feature>
<organism evidence="6 7">
    <name type="scientific">Scleropages formosus</name>
    <name type="common">Asian bonytongue</name>
    <name type="synonym">Osteoglossum formosum</name>
    <dbReference type="NCBI Taxonomy" id="113540"/>
    <lineage>
        <taxon>Eukaryota</taxon>
        <taxon>Metazoa</taxon>
        <taxon>Chordata</taxon>
        <taxon>Craniata</taxon>
        <taxon>Vertebrata</taxon>
        <taxon>Euteleostomi</taxon>
        <taxon>Actinopterygii</taxon>
        <taxon>Neopterygii</taxon>
        <taxon>Teleostei</taxon>
        <taxon>Osteoglossocephala</taxon>
        <taxon>Osteoglossomorpha</taxon>
        <taxon>Osteoglossiformes</taxon>
        <taxon>Osteoglossidae</taxon>
        <taxon>Scleropages</taxon>
    </lineage>
</organism>
<name>A0A0P7YZE9_SCLFO</name>
<evidence type="ECO:0000256" key="2">
    <source>
        <dbReference type="ARBA" id="ARBA00022692"/>
    </source>
</evidence>
<dbReference type="PANTHER" id="PTHR12591:SF1">
    <property type="entry name" value="GLUCOSE-6-PHOSPHATASE 2"/>
    <property type="match status" value="1"/>
</dbReference>
<feature type="transmembrane region" description="Helical" evidence="5">
    <location>
        <begin position="92"/>
        <end position="114"/>
    </location>
</feature>
<sequence>MPFLSVVELAVAENMKVISMDFIHSSEVLVIQYLQSTCRDYQAFFSFMSSVGDPRNILSFYFPLCFQVSHVVGIKMLWVAVIGDWFNLIFKWVFVATHFPHQVILGVLAGVLVAEAFEHLPSIHTANLNVYIQTNLFLLSFASGFYLLHRMANIDLMWSVPKAKKWCVDPAWIHLDSSPFAGLVRNSGALLGLGLALHSQMFLQSCRGRNGQRASFRLVCTGASLGALRLCELMEVSMKTEFLFHAFSFCKSAVGPLSVVALVPYCLHVLTGVRENKLH</sequence>
<protein>
    <submittedName>
        <fullName evidence="6">Glucose-6-phosphatase 2-like</fullName>
    </submittedName>
</protein>
<dbReference type="AlphaFoldDB" id="A0A0P7YZE9"/>
<dbReference type="Proteomes" id="UP000034805">
    <property type="component" value="Unassembled WGS sequence"/>
</dbReference>
<reference evidence="6 7" key="1">
    <citation type="submission" date="2015-08" db="EMBL/GenBank/DDBJ databases">
        <title>The genome of the Asian arowana (Scleropages formosus).</title>
        <authorList>
            <person name="Tan M.H."/>
            <person name="Gan H.M."/>
            <person name="Croft L.J."/>
            <person name="Austin C.M."/>
        </authorList>
    </citation>
    <scope>NUCLEOTIDE SEQUENCE [LARGE SCALE GENOMIC DNA]</scope>
    <source>
        <strain evidence="6">Aro1</strain>
    </source>
</reference>
<evidence type="ECO:0000256" key="3">
    <source>
        <dbReference type="ARBA" id="ARBA00022989"/>
    </source>
</evidence>
<dbReference type="PANTHER" id="PTHR12591">
    <property type="entry name" value="GLUCOSE-6-PHOSPHATASE"/>
    <property type="match status" value="1"/>
</dbReference>
<evidence type="ECO:0000256" key="4">
    <source>
        <dbReference type="ARBA" id="ARBA00023136"/>
    </source>
</evidence>
<dbReference type="GO" id="GO:0004346">
    <property type="term" value="F:glucose-6-phosphatase activity"/>
    <property type="evidence" value="ECO:0007669"/>
    <property type="project" value="TreeGrafter"/>
</dbReference>
<keyword evidence="4 5" id="KW-0472">Membrane</keyword>
<keyword evidence="2 5" id="KW-0812">Transmembrane</keyword>
<comment type="subcellular location">
    <subcellularLocation>
        <location evidence="1">Membrane</location>
        <topology evidence="1">Multi-pass membrane protein</topology>
    </subcellularLocation>
</comment>
<evidence type="ECO:0000313" key="6">
    <source>
        <dbReference type="EMBL" id="KPP73475.1"/>
    </source>
</evidence>
<proteinExistence type="predicted"/>
<dbReference type="GO" id="GO:0016020">
    <property type="term" value="C:membrane"/>
    <property type="evidence" value="ECO:0007669"/>
    <property type="project" value="UniProtKB-SubCell"/>
</dbReference>
<dbReference type="GO" id="GO:0051156">
    <property type="term" value="P:glucose 6-phosphate metabolic process"/>
    <property type="evidence" value="ECO:0007669"/>
    <property type="project" value="TreeGrafter"/>
</dbReference>
<accession>A0A0P7YZE9</accession>
<keyword evidence="3 5" id="KW-1133">Transmembrane helix</keyword>
<evidence type="ECO:0000256" key="5">
    <source>
        <dbReference type="SAM" id="Phobius"/>
    </source>
</evidence>